<organism evidence="2 3">
    <name type="scientific">Psychroserpens luteus</name>
    <dbReference type="NCBI Taxonomy" id="1434066"/>
    <lineage>
        <taxon>Bacteria</taxon>
        <taxon>Pseudomonadati</taxon>
        <taxon>Bacteroidota</taxon>
        <taxon>Flavobacteriia</taxon>
        <taxon>Flavobacteriales</taxon>
        <taxon>Flavobacteriaceae</taxon>
        <taxon>Psychroserpens</taxon>
    </lineage>
</organism>
<evidence type="ECO:0000313" key="2">
    <source>
        <dbReference type="EMBL" id="MFD2916073.1"/>
    </source>
</evidence>
<feature type="domain" description="BLUF" evidence="1">
    <location>
        <begin position="1"/>
        <end position="92"/>
    </location>
</feature>
<comment type="caution">
    <text evidence="2">The sequence shown here is derived from an EMBL/GenBank/DDBJ whole genome shotgun (WGS) entry which is preliminary data.</text>
</comment>
<name>A0ABW5ZWM9_9FLAO</name>
<keyword evidence="3" id="KW-1185">Reference proteome</keyword>
<gene>
    <name evidence="2" type="ORF">ACFS29_10525</name>
</gene>
<dbReference type="Pfam" id="PF04940">
    <property type="entry name" value="BLUF"/>
    <property type="match status" value="1"/>
</dbReference>
<dbReference type="EMBL" id="JBHUOS010000009">
    <property type="protein sequence ID" value="MFD2916073.1"/>
    <property type="molecule type" value="Genomic_DNA"/>
</dbReference>
<dbReference type="InterPro" id="IPR036046">
    <property type="entry name" value="Acylphosphatase-like_dom_sf"/>
</dbReference>
<dbReference type="Proteomes" id="UP001597548">
    <property type="component" value="Unassembled WGS sequence"/>
</dbReference>
<sequence>MYQLNYHSQSKSKLEIKDLERILEESTVRNKERNITGCLIYHNNSFVQILEGKKKDILDVYEKIKTDERHHNVILLYKNPIDKRCFTDWNMAYHQPNDQYIIQFVNNLLLLSQLSDKASNSLLTFWGQVRRILKSGPIEHIENI</sequence>
<protein>
    <submittedName>
        <fullName evidence="2">BLUF domain-containing protein</fullName>
    </submittedName>
</protein>
<evidence type="ECO:0000313" key="3">
    <source>
        <dbReference type="Proteomes" id="UP001597548"/>
    </source>
</evidence>
<dbReference type="PROSITE" id="PS50925">
    <property type="entry name" value="BLUF"/>
    <property type="match status" value="1"/>
</dbReference>
<accession>A0ABW5ZWM9</accession>
<dbReference type="InterPro" id="IPR007024">
    <property type="entry name" value="BLUF_domain"/>
</dbReference>
<reference evidence="3" key="1">
    <citation type="journal article" date="2019" name="Int. J. Syst. Evol. Microbiol.">
        <title>The Global Catalogue of Microorganisms (GCM) 10K type strain sequencing project: providing services to taxonomists for standard genome sequencing and annotation.</title>
        <authorList>
            <consortium name="The Broad Institute Genomics Platform"/>
            <consortium name="The Broad Institute Genome Sequencing Center for Infectious Disease"/>
            <person name="Wu L."/>
            <person name="Ma J."/>
        </authorList>
    </citation>
    <scope>NUCLEOTIDE SEQUENCE [LARGE SCALE GENOMIC DNA]</scope>
    <source>
        <strain evidence="3">KCTC 32514</strain>
    </source>
</reference>
<dbReference type="SUPFAM" id="SSF54975">
    <property type="entry name" value="Acylphosphatase/BLUF domain-like"/>
    <property type="match status" value="1"/>
</dbReference>
<evidence type="ECO:0000259" key="1">
    <source>
        <dbReference type="PROSITE" id="PS50925"/>
    </source>
</evidence>
<proteinExistence type="predicted"/>
<dbReference type="Gene3D" id="3.30.70.100">
    <property type="match status" value="1"/>
</dbReference>
<dbReference type="RefSeq" id="WP_194508085.1">
    <property type="nucleotide sequence ID" value="NZ_JADILU010000004.1"/>
</dbReference>
<dbReference type="SMART" id="SM01034">
    <property type="entry name" value="BLUF"/>
    <property type="match status" value="1"/>
</dbReference>